<accession>A0AA44BDT2</accession>
<dbReference type="RefSeq" id="WP_160720698.1">
    <property type="nucleotide sequence ID" value="NZ_SUMG01000007.1"/>
</dbReference>
<evidence type="ECO:0000313" key="2">
    <source>
        <dbReference type="Proteomes" id="UP000449710"/>
    </source>
</evidence>
<dbReference type="InterPro" id="IPR012460">
    <property type="entry name" value="DUF1667"/>
</dbReference>
<dbReference type="EMBL" id="SUMG01000007">
    <property type="protein sequence ID" value="NBG88287.1"/>
    <property type="molecule type" value="Genomic_DNA"/>
</dbReference>
<reference evidence="1 2" key="1">
    <citation type="submission" date="2019-04" db="EMBL/GenBank/DDBJ databases">
        <title>Isachenkonia alkalipeptolytica gen. nov. sp. nov. a new anaerobic, alkiliphilic organothrophic bacterium capable to reduce synthesized ferrihydrite isolated from a soda lake.</title>
        <authorList>
            <person name="Toshchakov S.V."/>
            <person name="Zavarzina D.G."/>
            <person name="Zhilina T.N."/>
            <person name="Kostrikina N.A."/>
            <person name="Kublanov I.V."/>
        </authorList>
    </citation>
    <scope>NUCLEOTIDE SEQUENCE [LARGE SCALE GENOMIC DNA]</scope>
    <source>
        <strain evidence="1 2">Z-1701</strain>
    </source>
</reference>
<dbReference type="AlphaFoldDB" id="A0AA44BDT2"/>
<dbReference type="Proteomes" id="UP000449710">
    <property type="component" value="Unassembled WGS sequence"/>
</dbReference>
<proteinExistence type="predicted"/>
<dbReference type="SUPFAM" id="SSF160148">
    <property type="entry name" value="CPE0013-like"/>
    <property type="match status" value="1"/>
</dbReference>
<dbReference type="PANTHER" id="PTHR39450">
    <property type="entry name" value="MOLYBDOPTERIN OXIDOREDUCTASE, 4FE-4S CLUSTER-BINDING SUBUNIT"/>
    <property type="match status" value="1"/>
</dbReference>
<protein>
    <submittedName>
        <fullName evidence="1">DUF1667 domain-containing protein</fullName>
    </submittedName>
</protein>
<dbReference type="PANTHER" id="PTHR39450:SF1">
    <property type="entry name" value="DUF1667 DOMAIN-CONTAINING PROTEIN"/>
    <property type="match status" value="1"/>
</dbReference>
<sequence length="132" mass="14372">MDKKEMICIVCPVGCHIEVVKDGQSEEGYTVSGNQCLRGKVYGVKEMTNPTRVLTTTVKITEGSLPRLPVTTKGAIPKELMMEAMEAINRVEVNAPATVGQVIIKNLLDTGVDLVATRSMEEVSSYRSQKVS</sequence>
<comment type="caution">
    <text evidence="1">The sequence shown here is derived from an EMBL/GenBank/DDBJ whole genome shotgun (WGS) entry which is preliminary data.</text>
</comment>
<keyword evidence="2" id="KW-1185">Reference proteome</keyword>
<dbReference type="Gene3D" id="3.10.530.10">
    <property type="entry name" value="CPE0013-like"/>
    <property type="match status" value="1"/>
</dbReference>
<name>A0AA44BDT2_9CLOT</name>
<gene>
    <name evidence="1" type="ORF">ISALK_07210</name>
</gene>
<dbReference type="Pfam" id="PF07892">
    <property type="entry name" value="DUF1667"/>
    <property type="match status" value="1"/>
</dbReference>
<dbReference type="InterPro" id="IPR036593">
    <property type="entry name" value="CPE0013-like_sf"/>
</dbReference>
<evidence type="ECO:0000313" key="1">
    <source>
        <dbReference type="EMBL" id="NBG88287.1"/>
    </source>
</evidence>
<organism evidence="1 2">
    <name type="scientific">Isachenkonia alkalipeptolytica</name>
    <dbReference type="NCBI Taxonomy" id="2565777"/>
    <lineage>
        <taxon>Bacteria</taxon>
        <taxon>Bacillati</taxon>
        <taxon>Bacillota</taxon>
        <taxon>Clostridia</taxon>
        <taxon>Eubacteriales</taxon>
        <taxon>Clostridiaceae</taxon>
        <taxon>Isachenkonia</taxon>
    </lineage>
</organism>